<evidence type="ECO:0000256" key="4">
    <source>
        <dbReference type="ARBA" id="ARBA00023136"/>
    </source>
</evidence>
<dbReference type="PANTHER" id="PTHR43229:SF2">
    <property type="entry name" value="NODULATION PROTEIN J"/>
    <property type="match status" value="1"/>
</dbReference>
<name>A0ABW4CVR2_9LACO</name>
<feature type="transmembrane region" description="Helical" evidence="5">
    <location>
        <begin position="20"/>
        <end position="42"/>
    </location>
</feature>
<evidence type="ECO:0000259" key="6">
    <source>
        <dbReference type="Pfam" id="PF12698"/>
    </source>
</evidence>
<sequence>MKPFVQQFKFDVQREIFRNLPFLFFSLLMPAGFYILFTKVMVSGSQGEVQQFSGSYMCSMIVYSLIISAFFGLAVLLQRDRRSGYLTRLSQTPVGLNAYYCSIALCFMLMTVLSTGIMFALAIGVNHLTLHIGQMILIILVSLIGELPLFVVGLLISRVGREETLSVISNLLTFPVAIVSGLWWPMTMLPQWLQVVGTSLPTYRLNHLLNNIVANQHSSGYDWLIIASWLAVSGLAVLIQEVTLRRWRFSVKE</sequence>
<feature type="transmembrane region" description="Helical" evidence="5">
    <location>
        <begin position="168"/>
        <end position="186"/>
    </location>
</feature>
<feature type="transmembrane region" description="Helical" evidence="5">
    <location>
        <begin position="98"/>
        <end position="123"/>
    </location>
</feature>
<evidence type="ECO:0000256" key="5">
    <source>
        <dbReference type="SAM" id="Phobius"/>
    </source>
</evidence>
<feature type="transmembrane region" description="Helical" evidence="5">
    <location>
        <begin position="135"/>
        <end position="156"/>
    </location>
</feature>
<reference evidence="8" key="1">
    <citation type="journal article" date="2019" name="Int. J. Syst. Evol. Microbiol.">
        <title>The Global Catalogue of Microorganisms (GCM) 10K type strain sequencing project: providing services to taxonomists for standard genome sequencing and annotation.</title>
        <authorList>
            <consortium name="The Broad Institute Genomics Platform"/>
            <consortium name="The Broad Institute Genome Sequencing Center for Infectious Disease"/>
            <person name="Wu L."/>
            <person name="Ma J."/>
        </authorList>
    </citation>
    <scope>NUCLEOTIDE SEQUENCE [LARGE SCALE GENOMIC DNA]</scope>
    <source>
        <strain evidence="8">CCM 8912</strain>
    </source>
</reference>
<dbReference type="RefSeq" id="WP_125758344.1">
    <property type="nucleotide sequence ID" value="NZ_JBHTOK010000039.1"/>
</dbReference>
<dbReference type="Pfam" id="PF12698">
    <property type="entry name" value="ABC2_membrane_3"/>
    <property type="match status" value="1"/>
</dbReference>
<dbReference type="InterPro" id="IPR051784">
    <property type="entry name" value="Nod_factor_ABC_transporter"/>
</dbReference>
<evidence type="ECO:0000256" key="2">
    <source>
        <dbReference type="ARBA" id="ARBA00022692"/>
    </source>
</evidence>
<comment type="subcellular location">
    <subcellularLocation>
        <location evidence="1">Membrane</location>
        <topology evidence="1">Multi-pass membrane protein</topology>
    </subcellularLocation>
</comment>
<keyword evidence="3 5" id="KW-1133">Transmembrane helix</keyword>
<accession>A0ABW4CVR2</accession>
<evidence type="ECO:0000256" key="1">
    <source>
        <dbReference type="ARBA" id="ARBA00004141"/>
    </source>
</evidence>
<evidence type="ECO:0000313" key="7">
    <source>
        <dbReference type="EMBL" id="MFD1440806.1"/>
    </source>
</evidence>
<protein>
    <submittedName>
        <fullName evidence="7">ABC transporter permease</fullName>
    </submittedName>
</protein>
<feature type="domain" description="ABC-2 type transporter transmembrane" evidence="6">
    <location>
        <begin position="48"/>
        <end position="237"/>
    </location>
</feature>
<dbReference type="PANTHER" id="PTHR43229">
    <property type="entry name" value="NODULATION PROTEIN J"/>
    <property type="match status" value="1"/>
</dbReference>
<feature type="transmembrane region" description="Helical" evidence="5">
    <location>
        <begin position="54"/>
        <end position="77"/>
    </location>
</feature>
<feature type="transmembrane region" description="Helical" evidence="5">
    <location>
        <begin position="223"/>
        <end position="244"/>
    </location>
</feature>
<organism evidence="7 8">
    <name type="scientific">Lacticaseibacillus hegangensis</name>
    <dbReference type="NCBI Taxonomy" id="2486010"/>
    <lineage>
        <taxon>Bacteria</taxon>
        <taxon>Bacillati</taxon>
        <taxon>Bacillota</taxon>
        <taxon>Bacilli</taxon>
        <taxon>Lactobacillales</taxon>
        <taxon>Lactobacillaceae</taxon>
        <taxon>Lacticaseibacillus</taxon>
    </lineage>
</organism>
<keyword evidence="8" id="KW-1185">Reference proteome</keyword>
<keyword evidence="2 5" id="KW-0812">Transmembrane</keyword>
<dbReference type="Proteomes" id="UP001597212">
    <property type="component" value="Unassembled WGS sequence"/>
</dbReference>
<dbReference type="EMBL" id="JBHTOK010000039">
    <property type="protein sequence ID" value="MFD1440806.1"/>
    <property type="molecule type" value="Genomic_DNA"/>
</dbReference>
<keyword evidence="4 5" id="KW-0472">Membrane</keyword>
<dbReference type="InterPro" id="IPR013525">
    <property type="entry name" value="ABC2_TM"/>
</dbReference>
<evidence type="ECO:0000313" key="8">
    <source>
        <dbReference type="Proteomes" id="UP001597212"/>
    </source>
</evidence>
<evidence type="ECO:0000256" key="3">
    <source>
        <dbReference type="ARBA" id="ARBA00022989"/>
    </source>
</evidence>
<gene>
    <name evidence="7" type="ORF">ACFQ5K_05280</name>
</gene>
<proteinExistence type="predicted"/>
<comment type="caution">
    <text evidence="7">The sequence shown here is derived from an EMBL/GenBank/DDBJ whole genome shotgun (WGS) entry which is preliminary data.</text>
</comment>